<feature type="signal peptide" evidence="1">
    <location>
        <begin position="1"/>
        <end position="35"/>
    </location>
</feature>
<dbReference type="PROSITE" id="PS51318">
    <property type="entry name" value="TAT"/>
    <property type="match status" value="1"/>
</dbReference>
<evidence type="ECO:0000256" key="1">
    <source>
        <dbReference type="SAM" id="SignalP"/>
    </source>
</evidence>
<feature type="chain" id="PRO_5018150292" evidence="1">
    <location>
        <begin position="36"/>
        <end position="127"/>
    </location>
</feature>
<name>A0A399Q8A2_9MICO</name>
<dbReference type="NCBIfam" id="NF033766">
    <property type="entry name" value="choice_anch_G"/>
    <property type="match status" value="1"/>
</dbReference>
<protein>
    <submittedName>
        <fullName evidence="2">Uncharacterized protein</fullName>
    </submittedName>
</protein>
<sequence>MALHMPSRRSRLATATAFGLAAAIVAFGGTAPANAAPGDTAEAEGRFLTLTNVPQVIALDGAYASYGPGDTAAQVEDAPLDATVLGGLANAQLAAGVTLGSLLDLDQAAAAGVLQQYAAAGPAGATG</sequence>
<feature type="non-terminal residue" evidence="2">
    <location>
        <position position="127"/>
    </location>
</feature>
<evidence type="ECO:0000313" key="3">
    <source>
        <dbReference type="Proteomes" id="UP000265361"/>
    </source>
</evidence>
<keyword evidence="1" id="KW-0732">Signal</keyword>
<accession>A0A399Q8A2</accession>
<organism evidence="2 3">
    <name type="scientific">Clavibacter nebraskensis</name>
    <dbReference type="NCBI Taxonomy" id="31963"/>
    <lineage>
        <taxon>Bacteria</taxon>
        <taxon>Bacillati</taxon>
        <taxon>Actinomycetota</taxon>
        <taxon>Actinomycetes</taxon>
        <taxon>Micrococcales</taxon>
        <taxon>Microbacteriaceae</taxon>
        <taxon>Clavibacter</taxon>
    </lineage>
</organism>
<comment type="caution">
    <text evidence="2">The sequence shown here is derived from an EMBL/GenBank/DDBJ whole genome shotgun (WGS) entry which is preliminary data.</text>
</comment>
<reference evidence="2 3" key="1">
    <citation type="submission" date="2018-08" db="EMBL/GenBank/DDBJ databases">
        <title>Genome Sequence of Clavibacter michiganensis Subspecies type strains, and the Atypical Peach-Colored Strains Isolated from Tomato.</title>
        <authorList>
            <person name="Osdaghi E."/>
            <person name="Portier P."/>
            <person name="Briand M."/>
            <person name="Jacques M.-A."/>
        </authorList>
    </citation>
    <scope>NUCLEOTIDE SEQUENCE [LARGE SCALE GENOMIC DNA]</scope>
    <source>
        <strain evidence="2 3">CFBP 7577</strain>
    </source>
</reference>
<dbReference type="Proteomes" id="UP000265361">
    <property type="component" value="Unassembled WGS sequence"/>
</dbReference>
<dbReference type="InterPro" id="IPR047900">
    <property type="entry name" value="Choice_anch_G"/>
</dbReference>
<proteinExistence type="predicted"/>
<gene>
    <name evidence="2" type="ORF">DZF97_05135</name>
</gene>
<dbReference type="AlphaFoldDB" id="A0A399Q8A2"/>
<evidence type="ECO:0000313" key="2">
    <source>
        <dbReference type="EMBL" id="RIJ15213.1"/>
    </source>
</evidence>
<dbReference type="InterPro" id="IPR006311">
    <property type="entry name" value="TAT_signal"/>
</dbReference>
<dbReference type="EMBL" id="QWED01000100">
    <property type="protein sequence ID" value="RIJ15213.1"/>
    <property type="molecule type" value="Genomic_DNA"/>
</dbReference>